<proteinExistence type="predicted"/>
<gene>
    <name evidence="1" type="ORF">DC3_54530</name>
</gene>
<reference evidence="1 2" key="1">
    <citation type="submission" date="2019-07" db="EMBL/GenBank/DDBJ databases">
        <title>Whole genome shotgun sequence of Deinococcus cellulosilyticus NBRC 106333.</title>
        <authorList>
            <person name="Hosoyama A."/>
            <person name="Uohara A."/>
            <person name="Ohji S."/>
            <person name="Ichikawa N."/>
        </authorList>
    </citation>
    <scope>NUCLEOTIDE SEQUENCE [LARGE SCALE GENOMIC DNA]</scope>
    <source>
        <strain evidence="1 2">NBRC 106333</strain>
    </source>
</reference>
<evidence type="ECO:0000313" key="1">
    <source>
        <dbReference type="EMBL" id="GEM49818.1"/>
    </source>
</evidence>
<evidence type="ECO:0000313" key="2">
    <source>
        <dbReference type="Proteomes" id="UP000321306"/>
    </source>
</evidence>
<organism evidence="1 2">
    <name type="scientific">Deinococcus cellulosilyticus (strain DSM 18568 / NBRC 106333 / KACC 11606 / 5516J-15)</name>
    <dbReference type="NCBI Taxonomy" id="1223518"/>
    <lineage>
        <taxon>Bacteria</taxon>
        <taxon>Thermotogati</taxon>
        <taxon>Deinococcota</taxon>
        <taxon>Deinococci</taxon>
        <taxon>Deinococcales</taxon>
        <taxon>Deinococcaceae</taxon>
        <taxon>Deinococcus</taxon>
    </lineage>
</organism>
<accession>A0A511NBC4</accession>
<name>A0A511NBC4_DEIC1</name>
<dbReference type="EMBL" id="BJXB01000044">
    <property type="protein sequence ID" value="GEM49818.1"/>
    <property type="molecule type" value="Genomic_DNA"/>
</dbReference>
<dbReference type="AlphaFoldDB" id="A0A511NBC4"/>
<sequence length="277" mass="31620">METDLTPVTWGNILLQLLRKKDIEGRIKFAETPDLPDFVYIELASDEEAEVVQAVLNNPALSTRLLNQILPDVRPWQFNDVLIRSLSETHPDLHEEAVRNLLGASAQWETYILVSRHANVPTRPLVKSISEMAKHVTPEAITELATRILQKHPFEPADFPWEDILKTSKVSFFLSSPAFPVAALEFWARQHAQKVQDHPRNLAYHLVGQVMLHPNASPVVWDCFLKSAVFMRRDAGWDFQVLAPLLKRPDLYSDQKALIESYIRLKSKKTGSHRPPV</sequence>
<dbReference type="Proteomes" id="UP000321306">
    <property type="component" value="Unassembled WGS sequence"/>
</dbReference>
<protein>
    <submittedName>
        <fullName evidence="1">Uncharacterized protein</fullName>
    </submittedName>
</protein>
<keyword evidence="2" id="KW-1185">Reference proteome</keyword>
<comment type="caution">
    <text evidence="1">The sequence shown here is derived from an EMBL/GenBank/DDBJ whole genome shotgun (WGS) entry which is preliminary data.</text>
</comment>